<sequence>MSYRRQGSASSAPVRRSSQYERHHKYYIETADLHLVAENIVFRVHGYFFSRESPIFHRRMNPTSPGDTKEGSSEEDPVFLDDTPEEFEKLLWVFYNPRYSIYEGTLDQWSVILRLADKYNFEEVKDLAVREMHKKPELTVVEKMGLYQKYRVPEKYLVPLYAELCERENPLAEEEGEVLGAKAAVLVGGMRERLRVEILEKKVALLRAELSAREQDGDADLDQAAEPHVQLRLSNVLEGMSREEVIAALEERIGIQAGTSIILEEGNHGSKEPSSPTPGSPSRRQSNGDTPRGTPRKRREPDIDKGYVIID</sequence>
<dbReference type="InterPro" id="IPR000210">
    <property type="entry name" value="BTB/POZ_dom"/>
</dbReference>
<proteinExistence type="predicted"/>
<evidence type="ECO:0000259" key="2">
    <source>
        <dbReference type="PROSITE" id="PS50097"/>
    </source>
</evidence>
<feature type="domain" description="BTB" evidence="2">
    <location>
        <begin position="31"/>
        <end position="103"/>
    </location>
</feature>
<evidence type="ECO:0000256" key="1">
    <source>
        <dbReference type="SAM" id="MobiDB-lite"/>
    </source>
</evidence>
<evidence type="ECO:0000313" key="4">
    <source>
        <dbReference type="Proteomes" id="UP000807306"/>
    </source>
</evidence>
<name>A0A9P6JLU3_9AGAR</name>
<evidence type="ECO:0000313" key="3">
    <source>
        <dbReference type="EMBL" id="KAF9525019.1"/>
    </source>
</evidence>
<dbReference type="Proteomes" id="UP000807306">
    <property type="component" value="Unassembled WGS sequence"/>
</dbReference>
<comment type="caution">
    <text evidence="3">The sequence shown here is derived from an EMBL/GenBank/DDBJ whole genome shotgun (WGS) entry which is preliminary data.</text>
</comment>
<organism evidence="3 4">
    <name type="scientific">Crepidotus variabilis</name>
    <dbReference type="NCBI Taxonomy" id="179855"/>
    <lineage>
        <taxon>Eukaryota</taxon>
        <taxon>Fungi</taxon>
        <taxon>Dikarya</taxon>
        <taxon>Basidiomycota</taxon>
        <taxon>Agaricomycotina</taxon>
        <taxon>Agaricomycetes</taxon>
        <taxon>Agaricomycetidae</taxon>
        <taxon>Agaricales</taxon>
        <taxon>Agaricineae</taxon>
        <taxon>Crepidotaceae</taxon>
        <taxon>Crepidotus</taxon>
    </lineage>
</organism>
<dbReference type="InterPro" id="IPR011333">
    <property type="entry name" value="SKP1/BTB/POZ_sf"/>
</dbReference>
<accession>A0A9P6JLU3</accession>
<dbReference type="PROSITE" id="PS50097">
    <property type="entry name" value="BTB"/>
    <property type="match status" value="1"/>
</dbReference>
<dbReference type="Gene3D" id="3.30.710.10">
    <property type="entry name" value="Potassium Channel Kv1.1, Chain A"/>
    <property type="match status" value="1"/>
</dbReference>
<dbReference type="SUPFAM" id="SSF54695">
    <property type="entry name" value="POZ domain"/>
    <property type="match status" value="1"/>
</dbReference>
<dbReference type="OrthoDB" id="9997739at2759"/>
<dbReference type="AlphaFoldDB" id="A0A9P6JLU3"/>
<feature type="region of interest" description="Disordered" evidence="1">
    <location>
        <begin position="263"/>
        <end position="311"/>
    </location>
</feature>
<dbReference type="EMBL" id="MU157890">
    <property type="protein sequence ID" value="KAF9525019.1"/>
    <property type="molecule type" value="Genomic_DNA"/>
</dbReference>
<gene>
    <name evidence="3" type="ORF">CPB83DRAFT_897424</name>
</gene>
<dbReference type="Pfam" id="PF00651">
    <property type="entry name" value="BTB"/>
    <property type="match status" value="1"/>
</dbReference>
<reference evidence="3" key="1">
    <citation type="submission" date="2020-11" db="EMBL/GenBank/DDBJ databases">
        <authorList>
            <consortium name="DOE Joint Genome Institute"/>
            <person name="Ahrendt S."/>
            <person name="Riley R."/>
            <person name="Andreopoulos W."/>
            <person name="Labutti K."/>
            <person name="Pangilinan J."/>
            <person name="Ruiz-Duenas F.J."/>
            <person name="Barrasa J.M."/>
            <person name="Sanchez-Garcia M."/>
            <person name="Camarero S."/>
            <person name="Miyauchi S."/>
            <person name="Serrano A."/>
            <person name="Linde D."/>
            <person name="Babiker R."/>
            <person name="Drula E."/>
            <person name="Ayuso-Fernandez I."/>
            <person name="Pacheco R."/>
            <person name="Padilla G."/>
            <person name="Ferreira P."/>
            <person name="Barriuso J."/>
            <person name="Kellner H."/>
            <person name="Castanera R."/>
            <person name="Alfaro M."/>
            <person name="Ramirez L."/>
            <person name="Pisabarro A.G."/>
            <person name="Kuo A."/>
            <person name="Tritt A."/>
            <person name="Lipzen A."/>
            <person name="He G."/>
            <person name="Yan M."/>
            <person name="Ng V."/>
            <person name="Cullen D."/>
            <person name="Martin F."/>
            <person name="Rosso M.-N."/>
            <person name="Henrissat B."/>
            <person name="Hibbett D."/>
            <person name="Martinez A.T."/>
            <person name="Grigoriev I.V."/>
        </authorList>
    </citation>
    <scope>NUCLEOTIDE SEQUENCE</scope>
    <source>
        <strain evidence="3">CBS 506.95</strain>
    </source>
</reference>
<keyword evidence="4" id="KW-1185">Reference proteome</keyword>
<dbReference type="SMART" id="SM00225">
    <property type="entry name" value="BTB"/>
    <property type="match status" value="1"/>
</dbReference>
<protein>
    <recommendedName>
        <fullName evidence="2">BTB domain-containing protein</fullName>
    </recommendedName>
</protein>